<dbReference type="Gene3D" id="2.30.110.10">
    <property type="entry name" value="Electron Transport, Fmn-binding Protein, Chain A"/>
    <property type="match status" value="1"/>
</dbReference>
<evidence type="ECO:0000256" key="3">
    <source>
        <dbReference type="ARBA" id="ARBA00038054"/>
    </source>
</evidence>
<dbReference type="InterPro" id="IPR002563">
    <property type="entry name" value="Flavin_Rdtase-like_dom"/>
</dbReference>
<dbReference type="EMBL" id="FXBB01000004">
    <property type="protein sequence ID" value="SMG17686.1"/>
    <property type="molecule type" value="Genomic_DNA"/>
</dbReference>
<dbReference type="Pfam" id="PF01613">
    <property type="entry name" value="Flavin_Reduct"/>
    <property type="match status" value="1"/>
</dbReference>
<keyword evidence="6" id="KW-1185">Reference proteome</keyword>
<dbReference type="PANTHER" id="PTHR43567:SF1">
    <property type="entry name" value="FLAVOREDOXIN"/>
    <property type="match status" value="1"/>
</dbReference>
<evidence type="ECO:0000256" key="2">
    <source>
        <dbReference type="ARBA" id="ARBA00022630"/>
    </source>
</evidence>
<dbReference type="GO" id="GO:0010181">
    <property type="term" value="F:FMN binding"/>
    <property type="evidence" value="ECO:0007669"/>
    <property type="project" value="InterPro"/>
</dbReference>
<evidence type="ECO:0000313" key="6">
    <source>
        <dbReference type="Proteomes" id="UP000193355"/>
    </source>
</evidence>
<sequence length="195" mass="21224">MKIDIGKTTTPLYPAPDLIVATYDGEGKPNAMAAAWGGVCASTPPSIAISVRRERHTFLALEERKAFTVNIPSERFVAEADLFGMISGSEFDKFAMTGLTATRGTSVDAPTIEEFPISIECKLVQTVEIGSHVQFIGEVLACFVDESCLDKQNRPDPKIVKPIIFMPGFGRYYGLGEEIARAYSIGKTLIKGDKK</sequence>
<reference evidence="6" key="1">
    <citation type="submission" date="2017-04" db="EMBL/GenBank/DDBJ databases">
        <authorList>
            <person name="Varghese N."/>
            <person name="Submissions S."/>
        </authorList>
    </citation>
    <scope>NUCLEOTIDE SEQUENCE [LARGE SCALE GENOMIC DNA]</scope>
    <source>
        <strain evidence="6">USBA 82</strain>
    </source>
</reference>
<keyword evidence="2" id="KW-0285">Flavoprotein</keyword>
<evidence type="ECO:0000256" key="1">
    <source>
        <dbReference type="ARBA" id="ARBA00001917"/>
    </source>
</evidence>
<dbReference type="OrthoDB" id="9806228at2"/>
<dbReference type="STRING" id="561720.SAMN06275492_10474"/>
<protein>
    <submittedName>
        <fullName evidence="5">NADH-FMN oxidoreductase RutF, flavin reductase (DIM6/NTAB) family</fullName>
    </submittedName>
</protein>
<name>A0A1X7IS97_9BACT</name>
<feature type="domain" description="Flavin reductase like" evidence="4">
    <location>
        <begin position="12"/>
        <end position="155"/>
    </location>
</feature>
<dbReference type="RefSeq" id="WP_085543892.1">
    <property type="nucleotide sequence ID" value="NZ_FXBB01000004.1"/>
</dbReference>
<evidence type="ECO:0000259" key="4">
    <source>
        <dbReference type="SMART" id="SM00903"/>
    </source>
</evidence>
<dbReference type="Proteomes" id="UP000193355">
    <property type="component" value="Unassembled WGS sequence"/>
</dbReference>
<dbReference type="SMART" id="SM00903">
    <property type="entry name" value="Flavin_Reduct"/>
    <property type="match status" value="1"/>
</dbReference>
<dbReference type="InterPro" id="IPR052174">
    <property type="entry name" value="Flavoredoxin"/>
</dbReference>
<proteinExistence type="inferred from homology"/>
<dbReference type="SUPFAM" id="SSF50475">
    <property type="entry name" value="FMN-binding split barrel"/>
    <property type="match status" value="1"/>
</dbReference>
<dbReference type="GO" id="GO:0016646">
    <property type="term" value="F:oxidoreductase activity, acting on the CH-NH group of donors, NAD or NADP as acceptor"/>
    <property type="evidence" value="ECO:0007669"/>
    <property type="project" value="UniProtKB-ARBA"/>
</dbReference>
<organism evidence="5 6">
    <name type="scientific">Dethiosulfovibrio salsuginis</name>
    <dbReference type="NCBI Taxonomy" id="561720"/>
    <lineage>
        <taxon>Bacteria</taxon>
        <taxon>Thermotogati</taxon>
        <taxon>Synergistota</taxon>
        <taxon>Synergistia</taxon>
        <taxon>Synergistales</taxon>
        <taxon>Dethiosulfovibrionaceae</taxon>
        <taxon>Dethiosulfovibrio</taxon>
    </lineage>
</organism>
<dbReference type="PANTHER" id="PTHR43567">
    <property type="entry name" value="FLAVOREDOXIN-RELATED-RELATED"/>
    <property type="match status" value="1"/>
</dbReference>
<dbReference type="AlphaFoldDB" id="A0A1X7IS97"/>
<accession>A0A1X7IS97</accession>
<dbReference type="InterPro" id="IPR012349">
    <property type="entry name" value="Split_barrel_FMN-bd"/>
</dbReference>
<comment type="cofactor">
    <cofactor evidence="1">
        <name>FMN</name>
        <dbReference type="ChEBI" id="CHEBI:58210"/>
    </cofactor>
</comment>
<comment type="similarity">
    <text evidence="3">Belongs to the flavoredoxin family.</text>
</comment>
<evidence type="ECO:0000313" key="5">
    <source>
        <dbReference type="EMBL" id="SMG17686.1"/>
    </source>
</evidence>
<gene>
    <name evidence="5" type="ORF">SAMN06275492_10474</name>
</gene>